<dbReference type="SUPFAM" id="SSF48113">
    <property type="entry name" value="Heme-dependent peroxidases"/>
    <property type="match status" value="1"/>
</dbReference>
<dbReference type="GO" id="GO:0005615">
    <property type="term" value="C:extracellular space"/>
    <property type="evidence" value="ECO:0007669"/>
    <property type="project" value="TreeGrafter"/>
</dbReference>
<dbReference type="GO" id="GO:0004601">
    <property type="term" value="F:peroxidase activity"/>
    <property type="evidence" value="ECO:0007669"/>
    <property type="project" value="UniProtKB-KW"/>
</dbReference>
<proteinExistence type="predicted"/>
<evidence type="ECO:0000313" key="3">
    <source>
        <dbReference type="Proteomes" id="UP000230423"/>
    </source>
</evidence>
<keyword evidence="1" id="KW-0560">Oxidoreductase</keyword>
<dbReference type="InterPro" id="IPR010255">
    <property type="entry name" value="Haem_peroxidase_sf"/>
</dbReference>
<dbReference type="GO" id="GO:0006979">
    <property type="term" value="P:response to oxidative stress"/>
    <property type="evidence" value="ECO:0007669"/>
    <property type="project" value="InterPro"/>
</dbReference>
<keyword evidence="3" id="KW-1185">Reference proteome</keyword>
<dbReference type="Proteomes" id="UP000230423">
    <property type="component" value="Unassembled WGS sequence"/>
</dbReference>
<dbReference type="EMBL" id="KZ351359">
    <property type="protein sequence ID" value="PIO63041.1"/>
    <property type="molecule type" value="Genomic_DNA"/>
</dbReference>
<sequence>PSIPTTSSERSPGSVDVPLQQMAVNRVSSCSAVRNDLRHAAELMIASNLINSVEDNFGRTTLSIDDITKSVPSGCVPQLSSSGVDCNKNLCYHLMFRTLDGTCNNLDKPMQGAAFRQYIRHFPPQYDDGAGEPISVLISTAIFKRDVPSQVPLEPEMAVIVLVDVTLKTEGQGCLEKKKEFSGRPLG</sequence>
<evidence type="ECO:0000313" key="2">
    <source>
        <dbReference type="EMBL" id="PIO63041.1"/>
    </source>
</evidence>
<feature type="non-terminal residue" evidence="2">
    <location>
        <position position="1"/>
    </location>
</feature>
<dbReference type="GO" id="GO:0020037">
    <property type="term" value="F:heme binding"/>
    <property type="evidence" value="ECO:0007669"/>
    <property type="project" value="InterPro"/>
</dbReference>
<dbReference type="PANTHER" id="PTHR11475">
    <property type="entry name" value="OXIDASE/PEROXIDASE"/>
    <property type="match status" value="1"/>
</dbReference>
<dbReference type="InterPro" id="IPR037120">
    <property type="entry name" value="Haem_peroxidase_sf_animal"/>
</dbReference>
<organism evidence="2 3">
    <name type="scientific">Teladorsagia circumcincta</name>
    <name type="common">Brown stomach worm</name>
    <name type="synonym">Ostertagia circumcincta</name>
    <dbReference type="NCBI Taxonomy" id="45464"/>
    <lineage>
        <taxon>Eukaryota</taxon>
        <taxon>Metazoa</taxon>
        <taxon>Ecdysozoa</taxon>
        <taxon>Nematoda</taxon>
        <taxon>Chromadorea</taxon>
        <taxon>Rhabditida</taxon>
        <taxon>Rhabditina</taxon>
        <taxon>Rhabditomorpha</taxon>
        <taxon>Strongyloidea</taxon>
        <taxon>Trichostrongylidae</taxon>
        <taxon>Teladorsagia</taxon>
    </lineage>
</organism>
<dbReference type="OrthoDB" id="5847667at2759"/>
<dbReference type="InterPro" id="IPR019791">
    <property type="entry name" value="Haem_peroxidase_animal"/>
</dbReference>
<gene>
    <name evidence="2" type="ORF">TELCIR_15377</name>
</gene>
<dbReference type="AlphaFoldDB" id="A0A2G9TYE5"/>
<evidence type="ECO:0000256" key="1">
    <source>
        <dbReference type="ARBA" id="ARBA00022559"/>
    </source>
</evidence>
<dbReference type="Pfam" id="PF03098">
    <property type="entry name" value="An_peroxidase"/>
    <property type="match status" value="1"/>
</dbReference>
<protein>
    <submittedName>
        <fullName evidence="2">Uncharacterized protein</fullName>
    </submittedName>
</protein>
<dbReference type="PANTHER" id="PTHR11475:SF61">
    <property type="entry name" value="PEROXIDASE MLT-7"/>
    <property type="match status" value="1"/>
</dbReference>
<dbReference type="PROSITE" id="PS50292">
    <property type="entry name" value="PEROXIDASE_3"/>
    <property type="match status" value="1"/>
</dbReference>
<dbReference type="Gene3D" id="1.10.640.10">
    <property type="entry name" value="Haem peroxidase domain superfamily, animal type"/>
    <property type="match status" value="1"/>
</dbReference>
<name>A0A2G9TYE5_TELCI</name>
<reference evidence="2 3" key="1">
    <citation type="submission" date="2015-09" db="EMBL/GenBank/DDBJ databases">
        <title>Draft genome of the parasitic nematode Teladorsagia circumcincta isolate WARC Sus (inbred).</title>
        <authorList>
            <person name="Mitreva M."/>
        </authorList>
    </citation>
    <scope>NUCLEOTIDE SEQUENCE [LARGE SCALE GENOMIC DNA]</scope>
    <source>
        <strain evidence="2 3">S</strain>
    </source>
</reference>
<accession>A0A2G9TYE5</accession>
<keyword evidence="1" id="KW-0575">Peroxidase</keyword>